<accession>A0A9D4FRF1</accession>
<organism evidence="1 2">
    <name type="scientific">Dreissena polymorpha</name>
    <name type="common">Zebra mussel</name>
    <name type="synonym">Mytilus polymorpha</name>
    <dbReference type="NCBI Taxonomy" id="45954"/>
    <lineage>
        <taxon>Eukaryota</taxon>
        <taxon>Metazoa</taxon>
        <taxon>Spiralia</taxon>
        <taxon>Lophotrochozoa</taxon>
        <taxon>Mollusca</taxon>
        <taxon>Bivalvia</taxon>
        <taxon>Autobranchia</taxon>
        <taxon>Heteroconchia</taxon>
        <taxon>Euheterodonta</taxon>
        <taxon>Imparidentia</taxon>
        <taxon>Neoheterodontei</taxon>
        <taxon>Myida</taxon>
        <taxon>Dreissenoidea</taxon>
        <taxon>Dreissenidae</taxon>
        <taxon>Dreissena</taxon>
    </lineage>
</organism>
<reference evidence="1" key="1">
    <citation type="journal article" date="2019" name="bioRxiv">
        <title>The Genome of the Zebra Mussel, Dreissena polymorpha: A Resource for Invasive Species Research.</title>
        <authorList>
            <person name="McCartney M.A."/>
            <person name="Auch B."/>
            <person name="Kono T."/>
            <person name="Mallez S."/>
            <person name="Zhang Y."/>
            <person name="Obille A."/>
            <person name="Becker A."/>
            <person name="Abrahante J.E."/>
            <person name="Garbe J."/>
            <person name="Badalamenti J.P."/>
            <person name="Herman A."/>
            <person name="Mangelson H."/>
            <person name="Liachko I."/>
            <person name="Sullivan S."/>
            <person name="Sone E.D."/>
            <person name="Koren S."/>
            <person name="Silverstein K.A.T."/>
            <person name="Beckman K.B."/>
            <person name="Gohl D.M."/>
        </authorList>
    </citation>
    <scope>NUCLEOTIDE SEQUENCE</scope>
    <source>
        <strain evidence="1">Duluth1</strain>
        <tissue evidence="1">Whole animal</tissue>
    </source>
</reference>
<proteinExistence type="predicted"/>
<protein>
    <submittedName>
        <fullName evidence="1">Uncharacterized protein</fullName>
    </submittedName>
</protein>
<dbReference type="AlphaFoldDB" id="A0A9D4FRF1"/>
<dbReference type="Proteomes" id="UP000828390">
    <property type="component" value="Unassembled WGS sequence"/>
</dbReference>
<name>A0A9D4FRF1_DREPO</name>
<dbReference type="EMBL" id="JAIWYP010000007">
    <property type="protein sequence ID" value="KAH3801581.1"/>
    <property type="molecule type" value="Genomic_DNA"/>
</dbReference>
<gene>
    <name evidence="1" type="ORF">DPMN_155236</name>
</gene>
<evidence type="ECO:0000313" key="2">
    <source>
        <dbReference type="Proteomes" id="UP000828390"/>
    </source>
</evidence>
<keyword evidence="2" id="KW-1185">Reference proteome</keyword>
<sequence>MSMDIGNIFEVVRKHSNARTYAGHLPHIRIAKPREDVCGTCERLRKYIVGAVTQEKKLLALREMENHITDARNVV</sequence>
<evidence type="ECO:0000313" key="1">
    <source>
        <dbReference type="EMBL" id="KAH3801581.1"/>
    </source>
</evidence>
<comment type="caution">
    <text evidence="1">The sequence shown here is derived from an EMBL/GenBank/DDBJ whole genome shotgun (WGS) entry which is preliminary data.</text>
</comment>
<reference evidence="1" key="2">
    <citation type="submission" date="2020-11" db="EMBL/GenBank/DDBJ databases">
        <authorList>
            <person name="McCartney M.A."/>
            <person name="Auch B."/>
            <person name="Kono T."/>
            <person name="Mallez S."/>
            <person name="Becker A."/>
            <person name="Gohl D.M."/>
            <person name="Silverstein K.A.T."/>
            <person name="Koren S."/>
            <person name="Bechman K.B."/>
            <person name="Herman A."/>
            <person name="Abrahante J.E."/>
            <person name="Garbe J."/>
        </authorList>
    </citation>
    <scope>NUCLEOTIDE SEQUENCE</scope>
    <source>
        <strain evidence="1">Duluth1</strain>
        <tissue evidence="1">Whole animal</tissue>
    </source>
</reference>